<evidence type="ECO:0000256" key="4">
    <source>
        <dbReference type="ARBA" id="ARBA00022723"/>
    </source>
</evidence>
<dbReference type="GO" id="GO:0045944">
    <property type="term" value="P:positive regulation of transcription by RNA polymerase II"/>
    <property type="evidence" value="ECO:0007669"/>
    <property type="project" value="TreeGrafter"/>
</dbReference>
<evidence type="ECO:0000256" key="14">
    <source>
        <dbReference type="PROSITE-ProRule" id="PRU00035"/>
    </source>
</evidence>
<dbReference type="GO" id="GO:0008270">
    <property type="term" value="F:zinc ion binding"/>
    <property type="evidence" value="ECO:0007669"/>
    <property type="project" value="UniProtKB-KW"/>
</dbReference>
<evidence type="ECO:0000256" key="16">
    <source>
        <dbReference type="SAM" id="MobiDB-lite"/>
    </source>
</evidence>
<evidence type="ECO:0000256" key="1">
    <source>
        <dbReference type="ARBA" id="ARBA00004123"/>
    </source>
</evidence>
<keyword evidence="12" id="KW-0539">Nucleus</keyword>
<feature type="zinc finger region" description="TAZ-type" evidence="15">
    <location>
        <begin position="18"/>
        <end position="100"/>
    </location>
</feature>
<reference evidence="22" key="1">
    <citation type="submission" date="2016-04" db="UniProtKB">
        <authorList>
            <consortium name="WormBaseParasite"/>
        </authorList>
    </citation>
    <scope>IDENTIFICATION</scope>
</reference>
<evidence type="ECO:0000256" key="6">
    <source>
        <dbReference type="ARBA" id="ARBA00022833"/>
    </source>
</evidence>
<keyword evidence="8" id="KW-0805">Transcription regulation</keyword>
<feature type="region of interest" description="Disordered" evidence="16">
    <location>
        <begin position="1135"/>
        <end position="1366"/>
    </location>
</feature>
<accession>A0A0R3TQC5</accession>
<dbReference type="InterPro" id="IPR036529">
    <property type="entry name" value="KIX_dom_sf"/>
</dbReference>
<feature type="compositionally biased region" description="Polar residues" evidence="16">
    <location>
        <begin position="1605"/>
        <end position="1616"/>
    </location>
</feature>
<proteinExistence type="predicted"/>
<feature type="domain" description="CBP/p300-type HAT" evidence="19">
    <location>
        <begin position="573"/>
        <end position="978"/>
    </location>
</feature>
<dbReference type="SUPFAM" id="SSF57933">
    <property type="entry name" value="TAZ domain"/>
    <property type="match status" value="2"/>
</dbReference>
<dbReference type="GO" id="GO:0005667">
    <property type="term" value="C:transcription regulator complex"/>
    <property type="evidence" value="ECO:0007669"/>
    <property type="project" value="TreeGrafter"/>
</dbReference>
<evidence type="ECO:0000256" key="7">
    <source>
        <dbReference type="ARBA" id="ARBA00022853"/>
    </source>
</evidence>
<feature type="compositionally biased region" description="Polar residues" evidence="16">
    <location>
        <begin position="1193"/>
        <end position="1208"/>
    </location>
</feature>
<keyword evidence="21" id="KW-1185">Reference proteome</keyword>
<dbReference type="Gene3D" id="3.30.40.10">
    <property type="entry name" value="Zinc/RING finger domain, C3HC4 (zinc finger)"/>
    <property type="match status" value="1"/>
</dbReference>
<dbReference type="InterPro" id="IPR001487">
    <property type="entry name" value="Bromodomain"/>
</dbReference>
<dbReference type="InterPro" id="IPR013083">
    <property type="entry name" value="Znf_RING/FYVE/PHD"/>
</dbReference>
<evidence type="ECO:0000256" key="2">
    <source>
        <dbReference type="ARBA" id="ARBA00013184"/>
    </source>
</evidence>
<dbReference type="EMBL" id="UZAE01012728">
    <property type="protein sequence ID" value="VDO06378.1"/>
    <property type="molecule type" value="Genomic_DNA"/>
</dbReference>
<dbReference type="OrthoDB" id="899at2759"/>
<sequence>MSSFSQVREQSINDISHSDEAYIIASKHMRVLRHAITCQSNETSNPCQYSVCKEMRSLLDHAFNCSNDSDCTVSHCDICKRLIEHLDNCSGLNCRLCSVNNFYRNPNNENSPNNHNLVNGIQTHSNSSSVALNGFDWRSRYGSEIRDQLVRSYAGQVFNPETYNDSRSDVIFSVFQKQEAKCFKECSSEDEYRAKLKRYVDRLQNELKNKLEKHNGNSISPSTIKSEPVEQINPRSQSSLLYSGGSTGFTSGSAPGSSNGKSVENMDSNVKPKPESSTPSNDAVSSVKTEETSDAQSTSKHDPSTSSGPSSIDQKPLHFSNERRCMWTKEQLQNAFLPLVSNIYNQEPHSIHFRVPVAYEELRLTDYPSIVPNPMDLSTIEKKLQIGDYEGPWDVVDDFWLMFNNAWRYNRKNTKIYKACTKLSEIFESLIDPLMRDLGFCCGRAYVHHPHVLSCLTEKSCNINRDDVYYICETTDKEQKKEFLDKYIVCDKCFQSAGSTITIDDQSSPVHLEKSRFKKQVNNTIVHEKFVHCRECGRKWHKVCACHMDEIWPSGFVCDNCRKTYNIPKASNRFTAKRLPKCKLSEFLEKRVNDFMKKNEPNTKEVTIRVLASGYKSVEVKKYMREVFYAGGKFPESFPYKTKAIFAFQEVDGQEVCFFGLYVQEYSSDCPPPNTRRVYIAYLDSVYFFQPKQYRTDIYHEILIGYMHYAKKQGYANAHIWACPPGEGDDYIFHMHPVDQKIPKPKRLQDWYRKMLQKGHNERIVFDYKNIYEDASETKRLLPTDLPYFDGDLWPNTMEELLKPLVENRRRLKEEEAAEECVECEEDCDSNHGSLDCDRKPGSAGSGSGLNGMDNRKKTKKRKIKRAGSSLNIHGGGTKRKRLTAASNEDTEAEVQRRLEENLQRHADAFLTINLYNPNQIPNLQPIKDPDPLLSSELMECRDSFLSRARERHLEFSTLRRAKFSTLTFLYEIHQENKDTIIYVCTGCKAETETPRICKQCLNFYLCEECFKTRGHDHPMTRVVVSDDSANNASVQQSDRLRMEKCVALLKHTSVCRDANCRVPSCRDFKRRLSHLESPHDRTKCIPCRQMHRIIVAHSAKCNDANCLVIFCAQLKAMKKQQESQQRLRKLQTLRRRQKTMQCANSNNIQTSQQPNTPQQAATSVAPCTSNPSVSQSSTTTNTTASPTVLSGPGSTDTPQSFNSQLSMASPHVVPRNSPPKSTSVPTHPSTLQYSHSSPYQSPMAATGSRSSACNQQPTVQQHHTPTEFQQTPVASSFVQQQQPNVYQQQMQHAPQLHQSKSYSSSGDIGFVRQQSNPSQPPQQFYENGQQQRGHGFMNNPMMSMSPRQQPHFQPQQSSTMNPNENKDMYTMQQQQQQGSLKRPYFNEGDMLGPSGNMYNNNVPSMSGPQPPPPKQMRMMMPSQSQQSQISSMQQQNNAQILDQQQQTAMHWSGGQPQSNGGSGQIIPPAVNKMPLQPPHQIVHGIPPNQTSPSQAHLMNSSAVQAPNSVEVETVISARRNFTNDMDFNTWLHQNPQFIPAWNYVRNQQQQHQKGIVQSKPPLQYAQSQPMPVSQNQSQQQQMMMRGGGPGPGGYANNIPPQRLMPQQQVPGQVTMPNSSWQQQMQQSGPPQESWGIRQPCYAPPQGGKLPYGQNPQQQQMVPNNPYPVQQQQPGGFPSHRYASPLPHGNNPPPGVMLRPPVPSNRFPGPPLSPRSQQTPMYVSPQQGPPQQQQNSMMLSQLLVQPHPQSQRLQDGVLPHQQHQPLPSQQPPIPR</sequence>
<keyword evidence="3" id="KW-0808">Transferase</keyword>
<evidence type="ECO:0000259" key="18">
    <source>
        <dbReference type="PROSITE" id="PS50134"/>
    </source>
</evidence>
<feature type="compositionally biased region" description="Polar residues" evidence="16">
    <location>
        <begin position="1141"/>
        <end position="1168"/>
    </location>
</feature>
<feature type="domain" description="Bromo" evidence="17">
    <location>
        <begin position="345"/>
        <end position="417"/>
    </location>
</feature>
<feature type="region of interest" description="Disordered" evidence="16">
    <location>
        <begin position="211"/>
        <end position="317"/>
    </location>
</feature>
<dbReference type="Proteomes" id="UP000278807">
    <property type="component" value="Unassembled WGS sequence"/>
</dbReference>
<keyword evidence="10" id="KW-0010">Activator</keyword>
<dbReference type="InterPro" id="IPR013178">
    <property type="entry name" value="Histone_AcTrfase_Rtt109/CBP"/>
</dbReference>
<dbReference type="GO" id="GO:0003713">
    <property type="term" value="F:transcription coactivator activity"/>
    <property type="evidence" value="ECO:0007669"/>
    <property type="project" value="TreeGrafter"/>
</dbReference>
<evidence type="ECO:0000259" key="19">
    <source>
        <dbReference type="PROSITE" id="PS51727"/>
    </source>
</evidence>
<dbReference type="Gene3D" id="1.20.920.10">
    <property type="entry name" value="Bromodomain-like"/>
    <property type="match status" value="1"/>
</dbReference>
<dbReference type="InterPro" id="IPR010303">
    <property type="entry name" value="RING_CBP-p300"/>
</dbReference>
<dbReference type="InterPro" id="IPR036427">
    <property type="entry name" value="Bromodomain-like_sf"/>
</dbReference>
<keyword evidence="9 14" id="KW-0103">Bromodomain</keyword>
<reference evidence="20 21" key="2">
    <citation type="submission" date="2018-11" db="EMBL/GenBank/DDBJ databases">
        <authorList>
            <consortium name="Pathogen Informatics"/>
        </authorList>
    </citation>
    <scope>NUCLEOTIDE SEQUENCE [LARGE SCALE GENOMIC DNA]</scope>
</reference>
<evidence type="ECO:0000256" key="3">
    <source>
        <dbReference type="ARBA" id="ARBA00022679"/>
    </source>
</evidence>
<dbReference type="SMART" id="SM01250">
    <property type="entry name" value="KAT11"/>
    <property type="match status" value="1"/>
</dbReference>
<dbReference type="PROSITE" id="PS50134">
    <property type="entry name" value="ZF_TAZ"/>
    <property type="match status" value="2"/>
</dbReference>
<keyword evidence="5 15" id="KW-0863">Zinc-finger</keyword>
<feature type="compositionally biased region" description="Low complexity" evidence="16">
    <location>
        <begin position="1725"/>
        <end position="1745"/>
    </location>
</feature>
<feature type="compositionally biased region" description="Polar residues" evidence="16">
    <location>
        <begin position="294"/>
        <end position="313"/>
    </location>
</feature>
<feature type="compositionally biased region" description="Low complexity" evidence="16">
    <location>
        <begin position="1280"/>
        <end position="1299"/>
    </location>
</feature>
<keyword evidence="4 15" id="KW-0479">Metal-binding</keyword>
<evidence type="ECO:0000256" key="10">
    <source>
        <dbReference type="ARBA" id="ARBA00023159"/>
    </source>
</evidence>
<feature type="compositionally biased region" description="Low complexity" evidence="16">
    <location>
        <begin position="236"/>
        <end position="258"/>
    </location>
</feature>
<feature type="compositionally biased region" description="Low complexity" evidence="16">
    <location>
        <begin position="1617"/>
        <end position="1634"/>
    </location>
</feature>
<dbReference type="GO" id="GO:0005634">
    <property type="term" value="C:nucleus"/>
    <property type="evidence" value="ECO:0007669"/>
    <property type="project" value="UniProtKB-SubCell"/>
</dbReference>
<gene>
    <name evidence="20" type="ORF">HNAJ_LOCUS9734</name>
</gene>
<dbReference type="Pfam" id="PF02135">
    <property type="entry name" value="zf-TAZ"/>
    <property type="match status" value="2"/>
</dbReference>
<evidence type="ECO:0000259" key="17">
    <source>
        <dbReference type="PROSITE" id="PS50014"/>
    </source>
</evidence>
<feature type="compositionally biased region" description="Low complexity" evidence="16">
    <location>
        <begin position="1758"/>
        <end position="1767"/>
    </location>
</feature>
<evidence type="ECO:0000256" key="15">
    <source>
        <dbReference type="PROSITE-ProRule" id="PRU00203"/>
    </source>
</evidence>
<feature type="compositionally biased region" description="Polar residues" evidence="16">
    <location>
        <begin position="1341"/>
        <end position="1364"/>
    </location>
</feature>
<name>A0A0R3TQC5_RODNA</name>
<dbReference type="Pfam" id="PF23570">
    <property type="entry name" value="PHD_P300"/>
    <property type="match status" value="1"/>
</dbReference>
<evidence type="ECO:0000256" key="9">
    <source>
        <dbReference type="ARBA" id="ARBA00023117"/>
    </source>
</evidence>
<protein>
    <recommendedName>
        <fullName evidence="2">histone acetyltransferase</fullName>
        <ecNumber evidence="2">2.3.1.48</ecNumber>
    </recommendedName>
</protein>
<evidence type="ECO:0000313" key="22">
    <source>
        <dbReference type="WBParaSite" id="HNAJ_0000973901-mRNA-1"/>
    </source>
</evidence>
<dbReference type="Pfam" id="PF08214">
    <property type="entry name" value="HAT_KAT11"/>
    <property type="match status" value="1"/>
</dbReference>
<feature type="compositionally biased region" description="Polar residues" evidence="16">
    <location>
        <begin position="216"/>
        <end position="225"/>
    </location>
</feature>
<dbReference type="GO" id="GO:0031490">
    <property type="term" value="F:chromatin DNA binding"/>
    <property type="evidence" value="ECO:0007669"/>
    <property type="project" value="TreeGrafter"/>
</dbReference>
<dbReference type="WBParaSite" id="HNAJ_0000973901-mRNA-1">
    <property type="protein sequence ID" value="HNAJ_0000973901-mRNA-1"/>
    <property type="gene ID" value="HNAJ_0000973901"/>
</dbReference>
<evidence type="ECO:0000256" key="11">
    <source>
        <dbReference type="ARBA" id="ARBA00023163"/>
    </source>
</evidence>
<dbReference type="SMART" id="SM00551">
    <property type="entry name" value="ZnF_TAZ"/>
    <property type="match status" value="2"/>
</dbReference>
<dbReference type="SUPFAM" id="SSF57850">
    <property type="entry name" value="RING/U-box"/>
    <property type="match status" value="1"/>
</dbReference>
<dbReference type="PROSITE" id="PS50014">
    <property type="entry name" value="BROMODOMAIN_2"/>
    <property type="match status" value="1"/>
</dbReference>
<evidence type="ECO:0000256" key="12">
    <source>
        <dbReference type="ARBA" id="ARBA00023242"/>
    </source>
</evidence>
<comment type="catalytic activity">
    <reaction evidence="13">
        <text>L-lysyl-[protein] + acetyl-CoA = N(6)-acetyl-L-lysyl-[protein] + CoA + H(+)</text>
        <dbReference type="Rhea" id="RHEA:45948"/>
        <dbReference type="Rhea" id="RHEA-COMP:9752"/>
        <dbReference type="Rhea" id="RHEA-COMP:10731"/>
        <dbReference type="ChEBI" id="CHEBI:15378"/>
        <dbReference type="ChEBI" id="CHEBI:29969"/>
        <dbReference type="ChEBI" id="CHEBI:57287"/>
        <dbReference type="ChEBI" id="CHEBI:57288"/>
        <dbReference type="ChEBI" id="CHEBI:61930"/>
        <dbReference type="EC" id="2.3.1.48"/>
    </reaction>
</comment>
<dbReference type="SUPFAM" id="SSF47040">
    <property type="entry name" value="Kix domain of CBP (creb binding protein)"/>
    <property type="match status" value="1"/>
</dbReference>
<dbReference type="InterPro" id="IPR000197">
    <property type="entry name" value="Znf_TAZ"/>
</dbReference>
<evidence type="ECO:0000313" key="20">
    <source>
        <dbReference type="EMBL" id="VDO06378.1"/>
    </source>
</evidence>
<dbReference type="InterPro" id="IPR031162">
    <property type="entry name" value="CBP_P300_HAT"/>
</dbReference>
<feature type="compositionally biased region" description="Pro residues" evidence="16">
    <location>
        <begin position="1690"/>
        <end position="1713"/>
    </location>
</feature>
<evidence type="ECO:0000256" key="13">
    <source>
        <dbReference type="ARBA" id="ARBA00048017"/>
    </source>
</evidence>
<feature type="compositionally biased region" description="Polar residues" evidence="16">
    <location>
        <begin position="1219"/>
        <end position="1241"/>
    </location>
</feature>
<dbReference type="InterPro" id="IPR035898">
    <property type="entry name" value="TAZ_dom_sf"/>
</dbReference>
<dbReference type="PRINTS" id="PR00503">
    <property type="entry name" value="BROMODOMAIN"/>
</dbReference>
<feature type="compositionally biased region" description="Low complexity" evidence="16">
    <location>
        <begin position="1169"/>
        <end position="1191"/>
    </location>
</feature>
<feature type="domain" description="TAZ-type" evidence="18">
    <location>
        <begin position="1036"/>
        <end position="1115"/>
    </location>
</feature>
<dbReference type="EC" id="2.3.1.48" evidence="2"/>
<comment type="subcellular location">
    <subcellularLocation>
        <location evidence="1">Nucleus</location>
    </subcellularLocation>
</comment>
<dbReference type="Gene3D" id="1.10.246.20">
    <property type="entry name" value="Coactivator CBP, KIX domain"/>
    <property type="match status" value="1"/>
</dbReference>
<dbReference type="CDD" id="cd15557">
    <property type="entry name" value="PHD_CBP_p300"/>
    <property type="match status" value="1"/>
</dbReference>
<dbReference type="GO" id="GO:0004402">
    <property type="term" value="F:histone acetyltransferase activity"/>
    <property type="evidence" value="ECO:0007669"/>
    <property type="project" value="InterPro"/>
</dbReference>
<dbReference type="PROSITE" id="PS51727">
    <property type="entry name" value="CBP_P300_HAT"/>
    <property type="match status" value="1"/>
</dbReference>
<dbReference type="STRING" id="102285.A0A0R3TQC5"/>
<dbReference type="Gene3D" id="1.20.1020.10">
    <property type="entry name" value="TAZ domain"/>
    <property type="match status" value="2"/>
</dbReference>
<dbReference type="Gene3D" id="2.10.110.40">
    <property type="match status" value="1"/>
</dbReference>
<dbReference type="Pfam" id="PF00439">
    <property type="entry name" value="Bromodomain"/>
    <property type="match status" value="1"/>
</dbReference>
<dbReference type="PANTHER" id="PTHR13808">
    <property type="entry name" value="CBP/P300-RELATED"/>
    <property type="match status" value="1"/>
</dbReference>
<feature type="compositionally biased region" description="Polar residues" evidence="16">
    <location>
        <begin position="1268"/>
        <end position="1279"/>
    </location>
</feature>
<organism evidence="22">
    <name type="scientific">Rodentolepis nana</name>
    <name type="common">Dwarf tapeworm</name>
    <name type="synonym">Hymenolepis nana</name>
    <dbReference type="NCBI Taxonomy" id="102285"/>
    <lineage>
        <taxon>Eukaryota</taxon>
        <taxon>Metazoa</taxon>
        <taxon>Spiralia</taxon>
        <taxon>Lophotrochozoa</taxon>
        <taxon>Platyhelminthes</taxon>
        <taxon>Cestoda</taxon>
        <taxon>Eucestoda</taxon>
        <taxon>Cyclophyllidea</taxon>
        <taxon>Hymenolepididae</taxon>
        <taxon>Rodentolepis</taxon>
    </lineage>
</organism>
<dbReference type="GO" id="GO:0000123">
    <property type="term" value="C:histone acetyltransferase complex"/>
    <property type="evidence" value="ECO:0007669"/>
    <property type="project" value="TreeGrafter"/>
</dbReference>
<feature type="compositionally biased region" description="Low complexity" evidence="16">
    <location>
        <begin position="1651"/>
        <end position="1676"/>
    </location>
</feature>
<keyword evidence="7" id="KW-0156">Chromatin regulator</keyword>
<evidence type="ECO:0000313" key="21">
    <source>
        <dbReference type="Proteomes" id="UP000278807"/>
    </source>
</evidence>
<feature type="compositionally biased region" description="Low complexity" evidence="16">
    <location>
        <begin position="1567"/>
        <end position="1585"/>
    </location>
</feature>
<feature type="compositionally biased region" description="Polar residues" evidence="16">
    <location>
        <begin position="275"/>
        <end position="287"/>
    </location>
</feature>
<dbReference type="SUPFAM" id="SSF47370">
    <property type="entry name" value="Bromodomain"/>
    <property type="match status" value="1"/>
</dbReference>
<feature type="compositionally biased region" description="Polar residues" evidence="16">
    <location>
        <begin position="259"/>
        <end position="268"/>
    </location>
</feature>
<feature type="compositionally biased region" description="Low complexity" evidence="16">
    <location>
        <begin position="1314"/>
        <end position="1324"/>
    </location>
</feature>
<dbReference type="InterPro" id="IPR043145">
    <property type="entry name" value="Znf_ZZ_sf"/>
</dbReference>
<dbReference type="PANTHER" id="PTHR13808:SF1">
    <property type="entry name" value="HISTONE ACETYLTRANSFERASE"/>
    <property type="match status" value="1"/>
</dbReference>
<dbReference type="InterPro" id="IPR056484">
    <property type="entry name" value="PHD_P300"/>
</dbReference>
<dbReference type="Pfam" id="PF06001">
    <property type="entry name" value="RING_CBP-p300"/>
    <property type="match status" value="1"/>
</dbReference>
<evidence type="ECO:0000256" key="5">
    <source>
        <dbReference type="ARBA" id="ARBA00022771"/>
    </source>
</evidence>
<feature type="zinc finger region" description="TAZ-type" evidence="15">
    <location>
        <begin position="1036"/>
        <end position="1115"/>
    </location>
</feature>
<dbReference type="Gene3D" id="3.30.60.90">
    <property type="match status" value="1"/>
</dbReference>
<dbReference type="SMART" id="SM00297">
    <property type="entry name" value="BROMO"/>
    <property type="match status" value="1"/>
</dbReference>
<dbReference type="InterPro" id="IPR038547">
    <property type="entry name" value="RING_CBP-p300_sf"/>
</dbReference>
<keyword evidence="6 15" id="KW-0862">Zinc</keyword>
<feature type="region of interest" description="Disordered" evidence="16">
    <location>
        <begin position="1562"/>
        <end position="1775"/>
    </location>
</feature>
<feature type="region of interest" description="Disordered" evidence="16">
    <location>
        <begin position="825"/>
        <end position="892"/>
    </location>
</feature>
<keyword evidence="11" id="KW-0804">Transcription</keyword>
<evidence type="ECO:0000256" key="8">
    <source>
        <dbReference type="ARBA" id="ARBA00023015"/>
    </source>
</evidence>
<feature type="compositionally biased region" description="Basic residues" evidence="16">
    <location>
        <begin position="857"/>
        <end position="866"/>
    </location>
</feature>
<feature type="domain" description="TAZ-type" evidence="18">
    <location>
        <begin position="18"/>
        <end position="100"/>
    </location>
</feature>